<dbReference type="PANTHER" id="PTHR43884">
    <property type="entry name" value="ACYL-COA DEHYDROGENASE"/>
    <property type="match status" value="1"/>
</dbReference>
<feature type="domain" description="Acyl-CoA dehydrogenase/oxidase C-terminal" evidence="7">
    <location>
        <begin position="253"/>
        <end position="369"/>
    </location>
</feature>
<keyword evidence="11" id="KW-1185">Reference proteome</keyword>
<dbReference type="Pfam" id="PF02770">
    <property type="entry name" value="Acyl-CoA_dh_M"/>
    <property type="match status" value="1"/>
</dbReference>
<evidence type="ECO:0000256" key="6">
    <source>
        <dbReference type="RuleBase" id="RU362125"/>
    </source>
</evidence>
<evidence type="ECO:0000313" key="10">
    <source>
        <dbReference type="EMBL" id="RKP47978.1"/>
    </source>
</evidence>
<evidence type="ECO:0000256" key="4">
    <source>
        <dbReference type="ARBA" id="ARBA00022827"/>
    </source>
</evidence>
<dbReference type="AlphaFoldDB" id="A0A494XBS8"/>
<dbReference type="Gene3D" id="1.20.140.10">
    <property type="entry name" value="Butyryl-CoA Dehydrogenase, subunit A, domain 3"/>
    <property type="match status" value="1"/>
</dbReference>
<gene>
    <name evidence="10" type="ORF">D7Z26_22490</name>
</gene>
<dbReference type="GO" id="GO:0003995">
    <property type="term" value="F:acyl-CoA dehydrogenase activity"/>
    <property type="evidence" value="ECO:0007669"/>
    <property type="project" value="TreeGrafter"/>
</dbReference>
<keyword evidence="4 6" id="KW-0274">FAD</keyword>
<dbReference type="InterPro" id="IPR009100">
    <property type="entry name" value="AcylCoA_DH/oxidase_NM_dom_sf"/>
</dbReference>
<dbReference type="Pfam" id="PF00441">
    <property type="entry name" value="Acyl-CoA_dh_1"/>
    <property type="match status" value="1"/>
</dbReference>
<comment type="cofactor">
    <cofactor evidence="1 6">
        <name>FAD</name>
        <dbReference type="ChEBI" id="CHEBI:57692"/>
    </cofactor>
</comment>
<dbReference type="CDD" id="cd00567">
    <property type="entry name" value="ACAD"/>
    <property type="match status" value="1"/>
</dbReference>
<feature type="domain" description="Acyl-CoA oxidase/dehydrogenase middle" evidence="8">
    <location>
        <begin position="133"/>
        <end position="222"/>
    </location>
</feature>
<dbReference type="SUPFAM" id="SSF56645">
    <property type="entry name" value="Acyl-CoA dehydrogenase NM domain-like"/>
    <property type="match status" value="1"/>
</dbReference>
<dbReference type="RefSeq" id="WP_120979268.1">
    <property type="nucleotide sequence ID" value="NZ_RBZM01000010.1"/>
</dbReference>
<keyword evidence="5 6" id="KW-0560">Oxidoreductase</keyword>
<dbReference type="Proteomes" id="UP000282076">
    <property type="component" value="Unassembled WGS sequence"/>
</dbReference>
<dbReference type="PANTHER" id="PTHR43884:SF25">
    <property type="entry name" value="ACYL-COA DEHYDROGENASE YDBM-RELATED"/>
    <property type="match status" value="1"/>
</dbReference>
<keyword evidence="3 6" id="KW-0285">Flavoprotein</keyword>
<organism evidence="10 11">
    <name type="scientific">Cohnella endophytica</name>
    <dbReference type="NCBI Taxonomy" id="2419778"/>
    <lineage>
        <taxon>Bacteria</taxon>
        <taxon>Bacillati</taxon>
        <taxon>Bacillota</taxon>
        <taxon>Bacilli</taxon>
        <taxon>Bacillales</taxon>
        <taxon>Paenibacillaceae</taxon>
        <taxon>Cohnella</taxon>
    </lineage>
</organism>
<dbReference type="InterPro" id="IPR013786">
    <property type="entry name" value="AcylCoA_DH/ox_N"/>
</dbReference>
<evidence type="ECO:0000256" key="1">
    <source>
        <dbReference type="ARBA" id="ARBA00001974"/>
    </source>
</evidence>
<reference evidence="10 11" key="1">
    <citation type="submission" date="2018-10" db="EMBL/GenBank/DDBJ databases">
        <title>Cohnella sp. M2MS4P-1, whole genome shotgun sequence.</title>
        <authorList>
            <person name="Tuo L."/>
        </authorList>
    </citation>
    <scope>NUCLEOTIDE SEQUENCE [LARGE SCALE GENOMIC DNA]</scope>
    <source>
        <strain evidence="10 11">M2MS4P-1</strain>
    </source>
</reference>
<feature type="domain" description="Acyl-CoA dehydrogenase/oxidase N-terminal" evidence="9">
    <location>
        <begin position="16"/>
        <end position="101"/>
    </location>
</feature>
<dbReference type="InterPro" id="IPR036250">
    <property type="entry name" value="AcylCo_DH-like_C"/>
</dbReference>
<dbReference type="InterPro" id="IPR037069">
    <property type="entry name" value="AcylCoA_DH/ox_N_sf"/>
</dbReference>
<evidence type="ECO:0000313" key="11">
    <source>
        <dbReference type="Proteomes" id="UP000282076"/>
    </source>
</evidence>
<dbReference type="EMBL" id="RBZM01000010">
    <property type="protein sequence ID" value="RKP47978.1"/>
    <property type="molecule type" value="Genomic_DNA"/>
</dbReference>
<proteinExistence type="inferred from homology"/>
<dbReference type="SUPFAM" id="SSF47203">
    <property type="entry name" value="Acyl-CoA dehydrogenase C-terminal domain-like"/>
    <property type="match status" value="1"/>
</dbReference>
<dbReference type="Pfam" id="PF02771">
    <property type="entry name" value="Acyl-CoA_dh_N"/>
    <property type="match status" value="1"/>
</dbReference>
<protein>
    <submittedName>
        <fullName evidence="10">Acyl-CoA dehydrogenase</fullName>
    </submittedName>
</protein>
<dbReference type="InterPro" id="IPR046373">
    <property type="entry name" value="Acyl-CoA_Oxase/DH_mid-dom_sf"/>
</dbReference>
<dbReference type="GO" id="GO:0050660">
    <property type="term" value="F:flavin adenine dinucleotide binding"/>
    <property type="evidence" value="ECO:0007669"/>
    <property type="project" value="InterPro"/>
</dbReference>
<sequence length="397" mass="43901">MSTLIPSDLFIRNDREAAIAARAERLAASFALRAPEHDRDRSFPFANFADMKDAGYLTLTLPREYGGEEASLYEMVLSQERLARGDGSTALAVGWHLGQLMQLRLSRPWPERLFAKLCEEVVQDGALINNFSSERATGSPTRGGKPETKAVRADGGWLISGRKSYSTLSPIVRFFTLTASIEGSDTVGEFLVRQGPGVTVEETWDTLGMRATGSHDVLLERVFVPDEDTIFATGMPPKTKLPDEAGVLLHIPACYIGIAHAGRDFALRFALDHKPNSIGKPIAELPHIERQIGMMESELISARSFLYFVADRWDRQPEQREALKPELGLAKLLATNAAIRILDQAMRIVGGASLSKTLPLERMYRDVRAGLHNPPMDDAVIQMLALRALHERAVDLQ</sequence>
<evidence type="ECO:0000256" key="3">
    <source>
        <dbReference type="ARBA" id="ARBA00022630"/>
    </source>
</evidence>
<dbReference type="Gene3D" id="2.40.110.10">
    <property type="entry name" value="Butyryl-CoA Dehydrogenase, subunit A, domain 2"/>
    <property type="match status" value="1"/>
</dbReference>
<dbReference type="Gene3D" id="1.10.540.10">
    <property type="entry name" value="Acyl-CoA dehydrogenase/oxidase, N-terminal domain"/>
    <property type="match status" value="1"/>
</dbReference>
<comment type="similarity">
    <text evidence="2 6">Belongs to the acyl-CoA dehydrogenase family.</text>
</comment>
<evidence type="ECO:0000256" key="2">
    <source>
        <dbReference type="ARBA" id="ARBA00009347"/>
    </source>
</evidence>
<accession>A0A494XBS8</accession>
<comment type="caution">
    <text evidence="10">The sequence shown here is derived from an EMBL/GenBank/DDBJ whole genome shotgun (WGS) entry which is preliminary data.</text>
</comment>
<name>A0A494XBS8_9BACL</name>
<evidence type="ECO:0000259" key="9">
    <source>
        <dbReference type="Pfam" id="PF02771"/>
    </source>
</evidence>
<dbReference type="InterPro" id="IPR009075">
    <property type="entry name" value="AcylCo_DH/oxidase_C"/>
</dbReference>
<evidence type="ECO:0000256" key="5">
    <source>
        <dbReference type="ARBA" id="ARBA00023002"/>
    </source>
</evidence>
<evidence type="ECO:0000259" key="8">
    <source>
        <dbReference type="Pfam" id="PF02770"/>
    </source>
</evidence>
<dbReference type="PIRSF" id="PIRSF016578">
    <property type="entry name" value="HsaA"/>
    <property type="match status" value="1"/>
</dbReference>
<dbReference type="OrthoDB" id="9785203at2"/>
<evidence type="ECO:0000259" key="7">
    <source>
        <dbReference type="Pfam" id="PF00441"/>
    </source>
</evidence>
<dbReference type="InterPro" id="IPR006091">
    <property type="entry name" value="Acyl-CoA_Oxase/DH_mid-dom"/>
</dbReference>